<comment type="similarity">
    <text evidence="1">Belongs to the aldehyde dehydrogenase family.</text>
</comment>
<protein>
    <submittedName>
        <fullName evidence="5">NAD-dependent succinate-semialdehyde dehydrogenase</fullName>
    </submittedName>
</protein>
<dbReference type="Gene3D" id="3.40.309.10">
    <property type="entry name" value="Aldehyde Dehydrogenase, Chain A, domain 2"/>
    <property type="match status" value="1"/>
</dbReference>
<dbReference type="InterPro" id="IPR044148">
    <property type="entry name" value="ALDH_GabD1-like"/>
</dbReference>
<keyword evidence="2" id="KW-0521">NADP</keyword>
<dbReference type="AlphaFoldDB" id="A0AA42CR64"/>
<evidence type="ECO:0000256" key="1">
    <source>
        <dbReference type="ARBA" id="ARBA00009986"/>
    </source>
</evidence>
<accession>A0AA42CR64</accession>
<dbReference type="Proteomes" id="UP001165667">
    <property type="component" value="Unassembled WGS sequence"/>
</dbReference>
<name>A0AA42CR64_9HYPH</name>
<dbReference type="Gene3D" id="3.40.605.10">
    <property type="entry name" value="Aldehyde Dehydrogenase, Chain A, domain 1"/>
    <property type="match status" value="1"/>
</dbReference>
<dbReference type="InterPro" id="IPR016161">
    <property type="entry name" value="Ald_DH/histidinol_DH"/>
</dbReference>
<feature type="domain" description="Aldehyde dehydrogenase" evidence="4">
    <location>
        <begin position="3"/>
        <end position="451"/>
    </location>
</feature>
<evidence type="ECO:0000313" key="6">
    <source>
        <dbReference type="Proteomes" id="UP001165667"/>
    </source>
</evidence>
<dbReference type="InterPro" id="IPR016163">
    <property type="entry name" value="Ald_DH_C"/>
</dbReference>
<dbReference type="FunFam" id="3.40.309.10:FF:000010">
    <property type="entry name" value="Gamma-aminobutyraldehyde dehydrogenase"/>
    <property type="match status" value="1"/>
</dbReference>
<evidence type="ECO:0000256" key="2">
    <source>
        <dbReference type="ARBA" id="ARBA00022857"/>
    </source>
</evidence>
<dbReference type="GO" id="GO:0004030">
    <property type="term" value="F:aldehyde dehydrogenase [NAD(P)+] activity"/>
    <property type="evidence" value="ECO:0007669"/>
    <property type="project" value="InterPro"/>
</dbReference>
<dbReference type="InterPro" id="IPR047110">
    <property type="entry name" value="GABD/Sad-like"/>
</dbReference>
<keyword evidence="6" id="KW-1185">Reference proteome</keyword>
<dbReference type="CDD" id="cd07100">
    <property type="entry name" value="ALDH_SSADH1_GabD1"/>
    <property type="match status" value="1"/>
</dbReference>
<gene>
    <name evidence="5" type="ORF">M8523_29855</name>
</gene>
<reference evidence="5" key="1">
    <citation type="submission" date="2022-05" db="EMBL/GenBank/DDBJ databases">
        <authorList>
            <person name="Pankratov T."/>
        </authorList>
    </citation>
    <scope>NUCLEOTIDE SEQUENCE</scope>
    <source>
        <strain evidence="5">BP6-180914</strain>
    </source>
</reference>
<dbReference type="PANTHER" id="PTHR43217:SF2">
    <property type="entry name" value="SUCCINATE-SEMIALDEHYDE DEHYDROGENASE [NADP(+)]"/>
    <property type="match status" value="1"/>
</dbReference>
<dbReference type="EMBL" id="JAMOIM010000041">
    <property type="protein sequence ID" value="MCW6512140.1"/>
    <property type="molecule type" value="Genomic_DNA"/>
</dbReference>
<dbReference type="GO" id="GO:0004777">
    <property type="term" value="F:succinate-semialdehyde dehydrogenase (NAD+) activity"/>
    <property type="evidence" value="ECO:0007669"/>
    <property type="project" value="TreeGrafter"/>
</dbReference>
<evidence type="ECO:0000256" key="3">
    <source>
        <dbReference type="ARBA" id="ARBA00023002"/>
    </source>
</evidence>
<organism evidence="5 6">
    <name type="scientific">Lichenifustis flavocetrariae</name>
    <dbReference type="NCBI Taxonomy" id="2949735"/>
    <lineage>
        <taxon>Bacteria</taxon>
        <taxon>Pseudomonadati</taxon>
        <taxon>Pseudomonadota</taxon>
        <taxon>Alphaproteobacteria</taxon>
        <taxon>Hyphomicrobiales</taxon>
        <taxon>Lichenihabitantaceae</taxon>
        <taxon>Lichenifustis</taxon>
    </lineage>
</organism>
<sequence length="460" mass="50282">MGYESVNPFSGVSFGVFTELTDAELDSKLEAASACFATWREKTYRERAAIVVRASSLMRERIDVLSRTITLEMGKRIAEARGEIEFSASILAYYAKNAERFLAPQELHPILGEAHMESSPIGIIFGVEPWNFPFYQLARVSGPHLMAGNVLLVKHAECVPQCGMAFEDLWRDAGAPAGLYTNLIISHDQSARVIDDPRVKGIALTGSVAAGRIIAARAGYNLKPSSMELGGSDAFIVLEDADLEHTLKWAVWGRMYNGGQTCCAAKRFIVVDRIADVFLEKFKTALGDLQAGDPLDERTTLGPLSSEPALLQLLEQVDLAVAKGAKVILGGKRIQRPGSYMEPTILTDIRPENPAFRDEFFGPVALFFRVADEDEAIALANDSDFGLGGSVFTRDIARGKRVASRVETGMMFVNNISWSDAELPFGGIKDSGYGRELGDMGIQEFVNKKLVRYAAIEAPV</sequence>
<evidence type="ECO:0000313" key="5">
    <source>
        <dbReference type="EMBL" id="MCW6512140.1"/>
    </source>
</evidence>
<dbReference type="InterPro" id="IPR015590">
    <property type="entry name" value="Aldehyde_DH_dom"/>
</dbReference>
<keyword evidence="3" id="KW-0560">Oxidoreductase</keyword>
<dbReference type="PANTHER" id="PTHR43217">
    <property type="entry name" value="SUCCINATE SEMIALDEHYDE DEHYDROGENASE [NAD(P)+] SAD"/>
    <property type="match status" value="1"/>
</dbReference>
<comment type="caution">
    <text evidence="5">The sequence shown here is derived from an EMBL/GenBank/DDBJ whole genome shotgun (WGS) entry which is preliminary data.</text>
</comment>
<dbReference type="InterPro" id="IPR016162">
    <property type="entry name" value="Ald_DH_N"/>
</dbReference>
<dbReference type="SUPFAM" id="SSF53720">
    <property type="entry name" value="ALDH-like"/>
    <property type="match status" value="1"/>
</dbReference>
<evidence type="ECO:0000259" key="4">
    <source>
        <dbReference type="Pfam" id="PF00171"/>
    </source>
</evidence>
<proteinExistence type="inferred from homology"/>
<dbReference type="Pfam" id="PF00171">
    <property type="entry name" value="Aldedh"/>
    <property type="match status" value="1"/>
</dbReference>